<keyword evidence="17 20" id="KW-0472">Membrane</keyword>
<evidence type="ECO:0000256" key="20">
    <source>
        <dbReference type="SAM" id="Phobius"/>
    </source>
</evidence>
<evidence type="ECO:0000313" key="24">
    <source>
        <dbReference type="Proteomes" id="UP000422736"/>
    </source>
</evidence>
<feature type="transmembrane region" description="Helical" evidence="20">
    <location>
        <begin position="152"/>
        <end position="174"/>
    </location>
</feature>
<evidence type="ECO:0000256" key="16">
    <source>
        <dbReference type="ARBA" id="ARBA00023065"/>
    </source>
</evidence>
<dbReference type="SUPFAM" id="SSF63380">
    <property type="entry name" value="Riboflavin synthase domain-like"/>
    <property type="match status" value="1"/>
</dbReference>
<evidence type="ECO:0000256" key="19">
    <source>
        <dbReference type="ARBA" id="ARBA00048483"/>
    </source>
</evidence>
<keyword evidence="12" id="KW-0249">Electron transport</keyword>
<keyword evidence="7" id="KW-0349">Heme</keyword>
<evidence type="ECO:0000256" key="17">
    <source>
        <dbReference type="ARBA" id="ARBA00023136"/>
    </source>
</evidence>
<evidence type="ECO:0000256" key="18">
    <source>
        <dbReference type="ARBA" id="ARBA00023180"/>
    </source>
</evidence>
<dbReference type="InterPro" id="IPR013130">
    <property type="entry name" value="Fe3_Rdtase_TM_dom"/>
</dbReference>
<keyword evidence="24" id="KW-1185">Reference proteome</keyword>
<evidence type="ECO:0000256" key="5">
    <source>
        <dbReference type="ARBA" id="ARBA00022448"/>
    </source>
</evidence>
<evidence type="ECO:0000256" key="12">
    <source>
        <dbReference type="ARBA" id="ARBA00022982"/>
    </source>
</evidence>
<evidence type="ECO:0000256" key="1">
    <source>
        <dbReference type="ARBA" id="ARBA00001974"/>
    </source>
</evidence>
<dbReference type="PROSITE" id="PS51384">
    <property type="entry name" value="FAD_FR"/>
    <property type="match status" value="1"/>
</dbReference>
<feature type="transmembrane region" description="Helical" evidence="20">
    <location>
        <begin position="270"/>
        <end position="286"/>
    </location>
</feature>
<comment type="subcellular location">
    <subcellularLocation>
        <location evidence="2">Cell membrane</location>
        <topology evidence="2">Multi-pass membrane protein</topology>
    </subcellularLocation>
</comment>
<dbReference type="CDD" id="cd06186">
    <property type="entry name" value="NOX_Duox_like_FAD_NADP"/>
    <property type="match status" value="1"/>
</dbReference>
<sequence length="708" mass="81491">MRNFLYLVLAALCLNHVAAYKKYGEAEYIYMACNQAVTMTSVFCKKKTDPANCTCTNMDRMGSLLYCGQKEATTEHLRKGFEHQVLEACPKFTAADLKEKYENATHYIQSPKEIPGFNKTKPVHVPVIYNKVKYGYALKTYKARYHNEDDSMAMGGALIGYWGVIILIGTVLNIFEKLFPKQWLAAHRSFSNNMLVKLMRKYFFMPALIGKKHTERNFFLGVVPTRVQSVVVFVFSSLVIIFSAVRIHYMENNITWPRKKIQLTRYVGDRTGIISCFLIPLTYFMAGRNNFFAFMTGWKQSTFLIYHKWIARATVLCSVAHSIAYYLNSMWFKKMKTRKLTIWYRMGTLATIAFAVMFCISIGWVRTHHYELFLNAHICLAIISIAGLYYHLRQFDLNQYTYAAIAIWGFDRVVRVVRLFSFGAKKATITVVNNEMLHVTVPKPAHWPTFPGAFGFVYFLNSSCFWQSHPFTIVSSKSNTEINFYIKIKNGVTHTIYKKLLDKPGMTGTFTVSVEGPYGNGRRLEAFDDVVMISSSNGIASNFSYARQLSEIHKKTGNKTFVKFYWIVRHWHSLDWFLNELKEMKDFDNVEPIIYVTKYHEGKVGEKLLASSGSDSSDADEKNSVKVSDAEYNWLESIKNALPHIEFRDGRPDFEQIVKSDLSEFNGQNVAVLTCAHNALSDDIRYTVANEIPNHDGRIDLFEEIQVW</sequence>
<evidence type="ECO:0000256" key="7">
    <source>
        <dbReference type="ARBA" id="ARBA00022617"/>
    </source>
</evidence>
<evidence type="ECO:0000256" key="3">
    <source>
        <dbReference type="ARBA" id="ARBA00006278"/>
    </source>
</evidence>
<evidence type="ECO:0000256" key="13">
    <source>
        <dbReference type="ARBA" id="ARBA00022989"/>
    </source>
</evidence>
<organism evidence="23 24">
    <name type="scientific">Kluyveromyces marxianus</name>
    <name type="common">Yeast</name>
    <name type="synonym">Candida kefyr</name>
    <dbReference type="NCBI Taxonomy" id="4911"/>
    <lineage>
        <taxon>Eukaryota</taxon>
        <taxon>Fungi</taxon>
        <taxon>Dikarya</taxon>
        <taxon>Ascomycota</taxon>
        <taxon>Saccharomycotina</taxon>
        <taxon>Saccharomycetes</taxon>
        <taxon>Saccharomycetales</taxon>
        <taxon>Saccharomycetaceae</taxon>
        <taxon>Kluyveromyces</taxon>
    </lineage>
</organism>
<keyword evidence="10" id="KW-0274">FAD</keyword>
<evidence type="ECO:0000256" key="4">
    <source>
        <dbReference type="ARBA" id="ARBA00012668"/>
    </source>
</evidence>
<evidence type="ECO:0000256" key="6">
    <source>
        <dbReference type="ARBA" id="ARBA00022475"/>
    </source>
</evidence>
<keyword evidence="16" id="KW-0406">Ion transport</keyword>
<evidence type="ECO:0000256" key="8">
    <source>
        <dbReference type="ARBA" id="ARBA00022630"/>
    </source>
</evidence>
<feature type="transmembrane region" description="Helical" evidence="20">
    <location>
        <begin position="348"/>
        <end position="366"/>
    </location>
</feature>
<feature type="transmembrane region" description="Helical" evidence="20">
    <location>
        <begin position="230"/>
        <end position="249"/>
    </location>
</feature>
<evidence type="ECO:0000256" key="21">
    <source>
        <dbReference type="SAM" id="SignalP"/>
    </source>
</evidence>
<evidence type="ECO:0000256" key="10">
    <source>
        <dbReference type="ARBA" id="ARBA00022827"/>
    </source>
</evidence>
<comment type="catalytic activity">
    <reaction evidence="19">
        <text>2 a Fe(II)-siderophore + NADP(+) + H(+) = 2 a Fe(III)-siderophore + NADPH</text>
        <dbReference type="Rhea" id="RHEA:28795"/>
        <dbReference type="Rhea" id="RHEA-COMP:11342"/>
        <dbReference type="Rhea" id="RHEA-COMP:11344"/>
        <dbReference type="ChEBI" id="CHEBI:15378"/>
        <dbReference type="ChEBI" id="CHEBI:29033"/>
        <dbReference type="ChEBI" id="CHEBI:29034"/>
        <dbReference type="ChEBI" id="CHEBI:57783"/>
        <dbReference type="ChEBI" id="CHEBI:58349"/>
        <dbReference type="EC" id="1.16.1.9"/>
    </reaction>
</comment>
<dbReference type="Proteomes" id="UP000422736">
    <property type="component" value="Chromosome 7"/>
</dbReference>
<feature type="chain" id="PRO_5046051460" description="ferric-chelate reductase (NADPH)" evidence="21">
    <location>
        <begin position="20"/>
        <end position="708"/>
    </location>
</feature>
<keyword evidence="13 20" id="KW-1133">Transmembrane helix</keyword>
<dbReference type="Pfam" id="PF01794">
    <property type="entry name" value="Ferric_reduct"/>
    <property type="match status" value="1"/>
</dbReference>
<dbReference type="EC" id="1.16.1.9" evidence="4"/>
<dbReference type="SUPFAM" id="SSF52343">
    <property type="entry name" value="Ferredoxin reductase-like, C-terminal NADP-linked domain"/>
    <property type="match status" value="1"/>
</dbReference>
<evidence type="ECO:0000256" key="9">
    <source>
        <dbReference type="ARBA" id="ARBA00022692"/>
    </source>
</evidence>
<feature type="transmembrane region" description="Helical" evidence="20">
    <location>
        <begin position="372"/>
        <end position="392"/>
    </location>
</feature>
<keyword evidence="18" id="KW-0325">Glycoprotein</keyword>
<name>A0ABX6F0G6_KLUMA</name>
<comment type="similarity">
    <text evidence="3">Belongs to the ferric reductase (FRE) family.</text>
</comment>
<dbReference type="SFLD" id="SFLDG01168">
    <property type="entry name" value="Ferric_reductase_subgroup_(FRE"/>
    <property type="match status" value="1"/>
</dbReference>
<feature type="signal peptide" evidence="21">
    <location>
        <begin position="1"/>
        <end position="19"/>
    </location>
</feature>
<comment type="cofactor">
    <cofactor evidence="1">
        <name>FAD</name>
        <dbReference type="ChEBI" id="CHEBI:57692"/>
    </cofactor>
</comment>
<dbReference type="SFLD" id="SFLDS00052">
    <property type="entry name" value="Ferric_Reductase_Domain"/>
    <property type="match status" value="1"/>
</dbReference>
<evidence type="ECO:0000259" key="22">
    <source>
        <dbReference type="PROSITE" id="PS51384"/>
    </source>
</evidence>
<keyword evidence="7" id="KW-0479">Metal-binding</keyword>
<evidence type="ECO:0000313" key="23">
    <source>
        <dbReference type="EMBL" id="QGN18090.1"/>
    </source>
</evidence>
<feature type="domain" description="FAD-binding FR-type" evidence="22">
    <location>
        <begin position="406"/>
        <end position="524"/>
    </location>
</feature>
<keyword evidence="11" id="KW-0521">NADP</keyword>
<dbReference type="Pfam" id="PF08022">
    <property type="entry name" value="FAD_binding_8"/>
    <property type="match status" value="1"/>
</dbReference>
<dbReference type="InterPro" id="IPR051410">
    <property type="entry name" value="Ferric/Cupric_Reductase"/>
</dbReference>
<keyword evidence="9 20" id="KW-0812">Transmembrane</keyword>
<dbReference type="PANTHER" id="PTHR32361">
    <property type="entry name" value="FERRIC/CUPRIC REDUCTASE TRANSMEMBRANE COMPONENT"/>
    <property type="match status" value="1"/>
</dbReference>
<feature type="transmembrane region" description="Helical" evidence="20">
    <location>
        <begin position="306"/>
        <end position="327"/>
    </location>
</feature>
<dbReference type="InterPro" id="IPR013112">
    <property type="entry name" value="FAD-bd_8"/>
</dbReference>
<proteinExistence type="inferred from homology"/>
<dbReference type="InterPro" id="IPR017938">
    <property type="entry name" value="Riboflavin_synthase-like_b-brl"/>
</dbReference>
<dbReference type="InterPro" id="IPR039261">
    <property type="entry name" value="FNR_nucleotide-bd"/>
</dbReference>
<keyword evidence="21" id="KW-0732">Signal</keyword>
<protein>
    <recommendedName>
        <fullName evidence="4">ferric-chelate reductase (NADPH)</fullName>
        <ecNumber evidence="4">1.16.1.9</ecNumber>
    </recommendedName>
</protein>
<reference evidence="23 24" key="1">
    <citation type="submission" date="2016-03" db="EMBL/GenBank/DDBJ databases">
        <title>How can Kluyveromyces marxianus grow so fast - potential evolutionary course in Saccharomyces Complex revealed by comparative genomics.</title>
        <authorList>
            <person name="Mo W."/>
            <person name="Lu W."/>
            <person name="Yang X."/>
            <person name="Qi J."/>
            <person name="Lv H."/>
        </authorList>
    </citation>
    <scope>NUCLEOTIDE SEQUENCE [LARGE SCALE GENOMIC DNA]</scope>
    <source>
        <strain evidence="23 24">FIM1</strain>
    </source>
</reference>
<keyword evidence="15" id="KW-0408">Iron</keyword>
<keyword evidence="8" id="KW-0285">Flavoprotein</keyword>
<keyword evidence="6" id="KW-1003">Cell membrane</keyword>
<evidence type="ECO:0000256" key="2">
    <source>
        <dbReference type="ARBA" id="ARBA00004651"/>
    </source>
</evidence>
<gene>
    <name evidence="23" type="primary">CFL1</name>
    <name evidence="23" type="ORF">FIM1_4409</name>
</gene>
<dbReference type="EMBL" id="CP015061">
    <property type="protein sequence ID" value="QGN18090.1"/>
    <property type="molecule type" value="Genomic_DNA"/>
</dbReference>
<evidence type="ECO:0000256" key="15">
    <source>
        <dbReference type="ARBA" id="ARBA00023004"/>
    </source>
</evidence>
<dbReference type="PANTHER" id="PTHR32361:SF9">
    <property type="entry name" value="FERRIC REDUCTASE TRANSMEMBRANE COMPONENT 3-RELATED"/>
    <property type="match status" value="1"/>
</dbReference>
<dbReference type="Pfam" id="PF08030">
    <property type="entry name" value="NAD_binding_6"/>
    <property type="match status" value="1"/>
</dbReference>
<dbReference type="InterPro" id="IPR013121">
    <property type="entry name" value="Fe_red_NAD-bd_6"/>
</dbReference>
<accession>A0ABX6F0G6</accession>
<dbReference type="Gene3D" id="3.40.50.80">
    <property type="entry name" value="Nucleotide-binding domain of ferredoxin-NADP reductase (FNR) module"/>
    <property type="match status" value="1"/>
</dbReference>
<evidence type="ECO:0000256" key="11">
    <source>
        <dbReference type="ARBA" id="ARBA00022857"/>
    </source>
</evidence>
<evidence type="ECO:0000256" key="14">
    <source>
        <dbReference type="ARBA" id="ARBA00023002"/>
    </source>
</evidence>
<dbReference type="InterPro" id="IPR017927">
    <property type="entry name" value="FAD-bd_FR_type"/>
</dbReference>
<keyword evidence="5" id="KW-0813">Transport</keyword>
<keyword evidence="14" id="KW-0560">Oxidoreductase</keyword>